<evidence type="ECO:0000313" key="1">
    <source>
        <dbReference type="EMBL" id="ACY13470.1"/>
    </source>
</evidence>
<dbReference type="HOGENOM" id="CLU_541743_0_0_7"/>
<dbReference type="STRING" id="502025.Hoch_0856"/>
<dbReference type="eggNOG" id="COG3299">
    <property type="taxonomic scope" value="Bacteria"/>
</dbReference>
<accession>D0LPA5</accession>
<dbReference type="RefSeq" id="WP_012826091.1">
    <property type="nucleotide sequence ID" value="NC_013440.1"/>
</dbReference>
<gene>
    <name evidence="1" type="ordered locus">Hoch_0856</name>
</gene>
<dbReference type="KEGG" id="hoh:Hoch_0856"/>
<name>D0LPA5_HALO1</name>
<dbReference type="Proteomes" id="UP000001880">
    <property type="component" value="Chromosome"/>
</dbReference>
<evidence type="ECO:0000313" key="2">
    <source>
        <dbReference type="Proteomes" id="UP000001880"/>
    </source>
</evidence>
<organism evidence="1 2">
    <name type="scientific">Haliangium ochraceum (strain DSM 14365 / JCM 11303 / SMP-2)</name>
    <dbReference type="NCBI Taxonomy" id="502025"/>
    <lineage>
        <taxon>Bacteria</taxon>
        <taxon>Pseudomonadati</taxon>
        <taxon>Myxococcota</taxon>
        <taxon>Polyangia</taxon>
        <taxon>Haliangiales</taxon>
        <taxon>Kofleriaceae</taxon>
        <taxon>Haliangium</taxon>
    </lineage>
</organism>
<keyword evidence="2" id="KW-1185">Reference proteome</keyword>
<dbReference type="AlphaFoldDB" id="D0LPA5"/>
<sequence>MTLLPPSVDYTDKDFDALRARLIALVQSVFPDWSDFSVASFGNVLLEMHAFVGDVLAFYLDAQARESRLVTATQRKNIIALARMLGYRLHGAQAATAEVVFALAQPPATDVVIPAGTVVRTPDVTEPVRFQLLADVHIPAGAAPPEAVGVVENAETHTQLADARGLADLDLALGRTPYLDGSAVVSAGSGAYAERDSLLGAGPNDRAFVVLVDQNDRATLRFGNGTSGAPPTGTIRVTYKTGGGAGGNVEAGSLTVLERAFADAHGRPVQVAVTNPAPASGGTERQSAASAKLLAPESLRTLTRSVTREDFEINARRLPSVARALMLTSNEDARITENSGILYIIPRGGGLPTSALKQAVHEQVTVVYPCTLTFQVAVQDPVYRVVHVEARVYRRQGVGAAALRARLEANLAAFFRVSEPDGTPNPRVDFGFHRKDADGAPAGEVAWSDVFNVLRDTNGVRKLGDGASALLLDGAPADVRLGVDEFPVLGTVTLLDGDTGAPL</sequence>
<proteinExistence type="predicted"/>
<reference evidence="1 2" key="1">
    <citation type="journal article" date="2010" name="Stand. Genomic Sci.">
        <title>Complete genome sequence of Haliangium ochraceum type strain (SMP-2).</title>
        <authorList>
            <consortium name="US DOE Joint Genome Institute (JGI-PGF)"/>
            <person name="Ivanova N."/>
            <person name="Daum C."/>
            <person name="Lang E."/>
            <person name="Abt B."/>
            <person name="Kopitz M."/>
            <person name="Saunders E."/>
            <person name="Lapidus A."/>
            <person name="Lucas S."/>
            <person name="Glavina Del Rio T."/>
            <person name="Nolan M."/>
            <person name="Tice H."/>
            <person name="Copeland A."/>
            <person name="Cheng J.F."/>
            <person name="Chen F."/>
            <person name="Bruce D."/>
            <person name="Goodwin L."/>
            <person name="Pitluck S."/>
            <person name="Mavromatis K."/>
            <person name="Pati A."/>
            <person name="Mikhailova N."/>
            <person name="Chen A."/>
            <person name="Palaniappan K."/>
            <person name="Land M."/>
            <person name="Hauser L."/>
            <person name="Chang Y.J."/>
            <person name="Jeffries C.D."/>
            <person name="Detter J.C."/>
            <person name="Brettin T."/>
            <person name="Rohde M."/>
            <person name="Goker M."/>
            <person name="Bristow J."/>
            <person name="Markowitz V."/>
            <person name="Eisen J.A."/>
            <person name="Hugenholtz P."/>
            <person name="Kyrpides N.C."/>
            <person name="Klenk H.P."/>
        </authorList>
    </citation>
    <scope>NUCLEOTIDE SEQUENCE [LARGE SCALE GENOMIC DNA]</scope>
    <source>
        <strain evidence="2">DSM 14365 / CIP 107738 / JCM 11303 / AJ 13395 / SMP-2</strain>
    </source>
</reference>
<dbReference type="OrthoDB" id="9796131at2"/>
<protein>
    <submittedName>
        <fullName evidence="1">Uncharacterized protein</fullName>
    </submittedName>
</protein>
<dbReference type="EMBL" id="CP001804">
    <property type="protein sequence ID" value="ACY13470.1"/>
    <property type="molecule type" value="Genomic_DNA"/>
</dbReference>